<dbReference type="AlphaFoldDB" id="A0A139A3Y1"/>
<feature type="compositionally biased region" description="Low complexity" evidence="1">
    <location>
        <begin position="27"/>
        <end position="38"/>
    </location>
</feature>
<dbReference type="EMBL" id="KQ965800">
    <property type="protein sequence ID" value="KXS11501.1"/>
    <property type="molecule type" value="Genomic_DNA"/>
</dbReference>
<feature type="compositionally biased region" description="Polar residues" evidence="1">
    <location>
        <begin position="1"/>
        <end position="22"/>
    </location>
</feature>
<keyword evidence="3" id="KW-1185">Reference proteome</keyword>
<feature type="region of interest" description="Disordered" evidence="1">
    <location>
        <begin position="1"/>
        <end position="45"/>
    </location>
</feature>
<reference evidence="2 3" key="1">
    <citation type="journal article" date="2015" name="Genome Biol. Evol.">
        <title>Phylogenomic analyses indicate that early fungi evolved digesting cell walls of algal ancestors of land plants.</title>
        <authorList>
            <person name="Chang Y."/>
            <person name="Wang S."/>
            <person name="Sekimoto S."/>
            <person name="Aerts A.L."/>
            <person name="Choi C."/>
            <person name="Clum A."/>
            <person name="LaButti K.M."/>
            <person name="Lindquist E.A."/>
            <person name="Yee Ngan C."/>
            <person name="Ohm R.A."/>
            <person name="Salamov A.A."/>
            <person name="Grigoriev I.V."/>
            <person name="Spatafora J.W."/>
            <person name="Berbee M.L."/>
        </authorList>
    </citation>
    <scope>NUCLEOTIDE SEQUENCE [LARGE SCALE GENOMIC DNA]</scope>
    <source>
        <strain evidence="2 3">JEL478</strain>
    </source>
</reference>
<proteinExistence type="predicted"/>
<organism evidence="2 3">
    <name type="scientific">Gonapodya prolifera (strain JEL478)</name>
    <name type="common">Monoblepharis prolifera</name>
    <dbReference type="NCBI Taxonomy" id="1344416"/>
    <lineage>
        <taxon>Eukaryota</taxon>
        <taxon>Fungi</taxon>
        <taxon>Fungi incertae sedis</taxon>
        <taxon>Chytridiomycota</taxon>
        <taxon>Chytridiomycota incertae sedis</taxon>
        <taxon>Monoblepharidomycetes</taxon>
        <taxon>Monoblepharidales</taxon>
        <taxon>Gonapodyaceae</taxon>
        <taxon>Gonapodya</taxon>
    </lineage>
</organism>
<protein>
    <submittedName>
        <fullName evidence="2">Uncharacterized protein</fullName>
    </submittedName>
</protein>
<dbReference type="OrthoDB" id="4772757at2759"/>
<accession>A0A139A3Y1</accession>
<evidence type="ECO:0000313" key="3">
    <source>
        <dbReference type="Proteomes" id="UP000070544"/>
    </source>
</evidence>
<dbReference type="Proteomes" id="UP000070544">
    <property type="component" value="Unassembled WGS sequence"/>
</dbReference>
<evidence type="ECO:0000313" key="2">
    <source>
        <dbReference type="EMBL" id="KXS11501.1"/>
    </source>
</evidence>
<gene>
    <name evidence="2" type="ORF">M427DRAFT_434729</name>
</gene>
<sequence length="189" mass="20947">MSESNGRKSTARARQTTHTSASLLYPASNASSDSSAMSRVRPASDVPQPGQVTFNLLALPNEIIYRIGLFCSDNRLALPSSALNRRLSVAKIHFSRKSPQRRIIPRKRRVSRTFVQIRGHEKLQGDPCDAGAGSISWRPPGCSIPHTRWRLCVVWKKLWCYLPSDRAEALAGGAAPLEPRGICRKVRFG</sequence>
<name>A0A139A3Y1_GONPJ</name>
<evidence type="ECO:0000256" key="1">
    <source>
        <dbReference type="SAM" id="MobiDB-lite"/>
    </source>
</evidence>